<comment type="caution">
    <text evidence="2">The sequence shown here is derived from an EMBL/GenBank/DDBJ whole genome shotgun (WGS) entry which is preliminary data.</text>
</comment>
<keyword evidence="1" id="KW-1133">Transmembrane helix</keyword>
<dbReference type="EMBL" id="AZFQ01000052">
    <property type="protein sequence ID" value="KRL97403.1"/>
    <property type="molecule type" value="Genomic_DNA"/>
</dbReference>
<gene>
    <name evidence="2" type="ORF">FD50_GL001383</name>
</gene>
<dbReference type="STRING" id="1423801.FD50_GL001383"/>
<feature type="transmembrane region" description="Helical" evidence="1">
    <location>
        <begin position="20"/>
        <end position="44"/>
    </location>
</feature>
<dbReference type="AlphaFoldDB" id="A0A0R1V6K8"/>
<accession>A0A0R1V6K8</accession>
<sequence length="52" mass="6238">MRKLINFKHFLLKKSFTVCVPFVFLNYFSTGFFINLLTAFLTLFTKSYVKVY</sequence>
<organism evidence="2 3">
    <name type="scientific">Liquorilactobacillus satsumensis DSM 16230 = JCM 12392</name>
    <dbReference type="NCBI Taxonomy" id="1423801"/>
    <lineage>
        <taxon>Bacteria</taxon>
        <taxon>Bacillati</taxon>
        <taxon>Bacillota</taxon>
        <taxon>Bacilli</taxon>
        <taxon>Lactobacillales</taxon>
        <taxon>Lactobacillaceae</taxon>
        <taxon>Liquorilactobacillus</taxon>
    </lineage>
</organism>
<evidence type="ECO:0000313" key="3">
    <source>
        <dbReference type="Proteomes" id="UP000051166"/>
    </source>
</evidence>
<dbReference type="Proteomes" id="UP000051166">
    <property type="component" value="Unassembled WGS sequence"/>
</dbReference>
<evidence type="ECO:0000256" key="1">
    <source>
        <dbReference type="SAM" id="Phobius"/>
    </source>
</evidence>
<name>A0A0R1V6K8_9LACO</name>
<keyword evidence="3" id="KW-1185">Reference proteome</keyword>
<evidence type="ECO:0000313" key="2">
    <source>
        <dbReference type="EMBL" id="KRL97403.1"/>
    </source>
</evidence>
<keyword evidence="1" id="KW-0812">Transmembrane</keyword>
<reference evidence="2 3" key="1">
    <citation type="journal article" date="2015" name="Genome Announc.">
        <title>Expanding the biotechnology potential of lactobacilli through comparative genomics of 213 strains and associated genera.</title>
        <authorList>
            <person name="Sun Z."/>
            <person name="Harris H.M."/>
            <person name="McCann A."/>
            <person name="Guo C."/>
            <person name="Argimon S."/>
            <person name="Zhang W."/>
            <person name="Yang X."/>
            <person name="Jeffery I.B."/>
            <person name="Cooney J.C."/>
            <person name="Kagawa T.F."/>
            <person name="Liu W."/>
            <person name="Song Y."/>
            <person name="Salvetti E."/>
            <person name="Wrobel A."/>
            <person name="Rasinkangas P."/>
            <person name="Parkhill J."/>
            <person name="Rea M.C."/>
            <person name="O'Sullivan O."/>
            <person name="Ritari J."/>
            <person name="Douillard F.P."/>
            <person name="Paul Ross R."/>
            <person name="Yang R."/>
            <person name="Briner A.E."/>
            <person name="Felis G.E."/>
            <person name="de Vos W.M."/>
            <person name="Barrangou R."/>
            <person name="Klaenhammer T.R."/>
            <person name="Caufield P.W."/>
            <person name="Cui Y."/>
            <person name="Zhang H."/>
            <person name="O'Toole P.W."/>
        </authorList>
    </citation>
    <scope>NUCLEOTIDE SEQUENCE [LARGE SCALE GENOMIC DNA]</scope>
    <source>
        <strain evidence="2 3">DSM 16230</strain>
    </source>
</reference>
<protein>
    <submittedName>
        <fullName evidence="2">Uncharacterized protein</fullName>
    </submittedName>
</protein>
<proteinExistence type="predicted"/>
<dbReference type="PATRIC" id="fig|1423801.4.peg.1415"/>
<keyword evidence="1" id="KW-0472">Membrane</keyword>